<reference evidence="1 2" key="2">
    <citation type="submission" date="2018-11" db="EMBL/GenBank/DDBJ databases">
        <authorList>
            <consortium name="Pathogen Informatics"/>
        </authorList>
    </citation>
    <scope>NUCLEOTIDE SEQUENCE [LARGE SCALE GENOMIC DNA]</scope>
</reference>
<accession>A0A0R3R840</accession>
<dbReference type="WBParaSite" id="BTMF_0001619601-mRNA-1">
    <property type="protein sequence ID" value="BTMF_0001619601-mRNA-1"/>
    <property type="gene ID" value="BTMF_0001619601"/>
</dbReference>
<protein>
    <submittedName>
        <fullName evidence="3">Ovule protein</fullName>
    </submittedName>
</protein>
<keyword evidence="2" id="KW-1185">Reference proteome</keyword>
<organism evidence="3">
    <name type="scientific">Brugia timori</name>
    <dbReference type="NCBI Taxonomy" id="42155"/>
    <lineage>
        <taxon>Eukaryota</taxon>
        <taxon>Metazoa</taxon>
        <taxon>Ecdysozoa</taxon>
        <taxon>Nematoda</taxon>
        <taxon>Chromadorea</taxon>
        <taxon>Rhabditida</taxon>
        <taxon>Spirurina</taxon>
        <taxon>Spiruromorpha</taxon>
        <taxon>Filarioidea</taxon>
        <taxon>Onchocercidae</taxon>
        <taxon>Brugia</taxon>
    </lineage>
</organism>
<dbReference type="EMBL" id="UZAG01020887">
    <property type="protein sequence ID" value="VDO48240.1"/>
    <property type="molecule type" value="Genomic_DNA"/>
</dbReference>
<name>A0A0R3R840_9BILA</name>
<dbReference type="Proteomes" id="UP000280834">
    <property type="component" value="Unassembled WGS sequence"/>
</dbReference>
<evidence type="ECO:0000313" key="2">
    <source>
        <dbReference type="Proteomes" id="UP000280834"/>
    </source>
</evidence>
<sequence length="73" mass="8162">MSPLLHRPLHATTRHLLGPRNVHIIKVGISSFVSCGYNKGSKLNSGIEKQETKYSYTVILEQTPLEGLLFILD</sequence>
<evidence type="ECO:0000313" key="1">
    <source>
        <dbReference type="EMBL" id="VDO48240.1"/>
    </source>
</evidence>
<proteinExistence type="predicted"/>
<reference evidence="3" key="1">
    <citation type="submission" date="2017-02" db="UniProtKB">
        <authorList>
            <consortium name="WormBaseParasite"/>
        </authorList>
    </citation>
    <scope>IDENTIFICATION</scope>
</reference>
<dbReference type="AlphaFoldDB" id="A0A0R3R840"/>
<gene>
    <name evidence="1" type="ORF">BTMF_LOCUS14176</name>
</gene>
<evidence type="ECO:0000313" key="3">
    <source>
        <dbReference type="WBParaSite" id="BTMF_0001619601-mRNA-1"/>
    </source>
</evidence>